<dbReference type="Pfam" id="PF00496">
    <property type="entry name" value="SBP_bac_5"/>
    <property type="match status" value="1"/>
</dbReference>
<evidence type="ECO:0000313" key="2">
    <source>
        <dbReference type="EMBL" id="SSC11572.1"/>
    </source>
</evidence>
<dbReference type="GO" id="GO:0042597">
    <property type="term" value="C:periplasmic space"/>
    <property type="evidence" value="ECO:0007669"/>
    <property type="project" value="UniProtKB-ARBA"/>
</dbReference>
<organism evidence="2 3">
    <name type="scientific">Mesotoga infera</name>
    <dbReference type="NCBI Taxonomy" id="1236046"/>
    <lineage>
        <taxon>Bacteria</taxon>
        <taxon>Thermotogati</taxon>
        <taxon>Thermotogota</taxon>
        <taxon>Thermotogae</taxon>
        <taxon>Kosmotogales</taxon>
        <taxon>Kosmotogaceae</taxon>
        <taxon>Mesotoga</taxon>
    </lineage>
</organism>
<dbReference type="GO" id="GO:1904680">
    <property type="term" value="F:peptide transmembrane transporter activity"/>
    <property type="evidence" value="ECO:0007669"/>
    <property type="project" value="TreeGrafter"/>
</dbReference>
<keyword evidence="3" id="KW-1185">Reference proteome</keyword>
<evidence type="ECO:0000313" key="3">
    <source>
        <dbReference type="Proteomes" id="UP000250796"/>
    </source>
</evidence>
<dbReference type="RefSeq" id="WP_169698030.1">
    <property type="nucleotide sequence ID" value="NZ_LS974202.1"/>
</dbReference>
<dbReference type="GO" id="GO:0043190">
    <property type="term" value="C:ATP-binding cassette (ABC) transporter complex"/>
    <property type="evidence" value="ECO:0007669"/>
    <property type="project" value="InterPro"/>
</dbReference>
<feature type="domain" description="Solute-binding protein family 5" evidence="1">
    <location>
        <begin position="62"/>
        <end position="417"/>
    </location>
</feature>
<dbReference type="GO" id="GO:0015833">
    <property type="term" value="P:peptide transport"/>
    <property type="evidence" value="ECO:0007669"/>
    <property type="project" value="TreeGrafter"/>
</dbReference>
<evidence type="ECO:0000259" key="1">
    <source>
        <dbReference type="Pfam" id="PF00496"/>
    </source>
</evidence>
<dbReference type="SUPFAM" id="SSF53850">
    <property type="entry name" value="Periplasmic binding protein-like II"/>
    <property type="match status" value="1"/>
</dbReference>
<dbReference type="CDD" id="cd00995">
    <property type="entry name" value="PBP2_NikA_DppA_OppA_like"/>
    <property type="match status" value="1"/>
</dbReference>
<dbReference type="InterPro" id="IPR039424">
    <property type="entry name" value="SBP_5"/>
</dbReference>
<dbReference type="AlphaFoldDB" id="A0A7Z7LCM8"/>
<dbReference type="EMBL" id="LS974202">
    <property type="protein sequence ID" value="SSC11572.1"/>
    <property type="molecule type" value="Genomic_DNA"/>
</dbReference>
<accession>A0A7Z7LCM8</accession>
<dbReference type="InterPro" id="IPR000914">
    <property type="entry name" value="SBP_5_dom"/>
</dbReference>
<protein>
    <submittedName>
        <fullName evidence="2">Extracellular solute-binding protein family 5</fullName>
    </submittedName>
</protein>
<name>A0A7Z7LCM8_9BACT</name>
<dbReference type="Proteomes" id="UP000250796">
    <property type="component" value="Chromosome MESINF"/>
</dbReference>
<reference evidence="2 3" key="1">
    <citation type="submission" date="2017-01" db="EMBL/GenBank/DDBJ databases">
        <authorList>
            <person name="Erauso G."/>
        </authorList>
    </citation>
    <scope>NUCLEOTIDE SEQUENCE [LARGE SCALE GENOMIC DNA]</scope>
    <source>
        <strain evidence="2">MESINF1</strain>
    </source>
</reference>
<sequence>MKKLLVLFATVLIGLTVMGVYMKAAVLGEVRSLNPYFINSSAERQLIGYLYETLMTTSEGKAVGMLADSWEVNLEELYIIFHLKDRLFHDGRPVTAEDVAYSFNITVQKRLPMGPLLAWFNKAEVLDEKTVKLNFRVLNSFVVSSIPMAIPIIPESLWKDIGNPMEFSNLDNPVGTGSLKFKEITPQSVTFSSNSNHPDSPQYLEGIVFNLVQDETMGFLGLVRGDYDYIYWNLDPSLATQMLKDPDRYKNLGLAVTNGDSVVSLLFNHRTLPGSDLNFRKAVQMAIDYAQIVDRVYLGFADVASSGLIPSMAKAVFSSSVGVASINIEKAKEYLAKSSYKGEKIRLLIYTSKEQMELAEYIKLFLSKIGINVVIDPQGHEAVTAALKKADFDMSLTTYSLGFHPEMAFYHLHSSRGTMQNGQVSGFNYGGVSIPELDETLNVIWTAFDENVQRDAFHILQEQIKEFVPVVPICIPNRLEAFSRKNLEGWIISETEGVLSTETLKNLKSK</sequence>
<dbReference type="InterPro" id="IPR030678">
    <property type="entry name" value="Peptide/Ni-bd"/>
</dbReference>
<dbReference type="Gene3D" id="3.40.190.10">
    <property type="entry name" value="Periplasmic binding protein-like II"/>
    <property type="match status" value="1"/>
</dbReference>
<dbReference type="Gene3D" id="3.10.105.10">
    <property type="entry name" value="Dipeptide-binding Protein, Domain 3"/>
    <property type="match status" value="1"/>
</dbReference>
<dbReference type="KEGG" id="minf:MESINF_0123"/>
<dbReference type="PANTHER" id="PTHR30290">
    <property type="entry name" value="PERIPLASMIC BINDING COMPONENT OF ABC TRANSPORTER"/>
    <property type="match status" value="1"/>
</dbReference>
<dbReference type="PIRSF" id="PIRSF002741">
    <property type="entry name" value="MppA"/>
    <property type="match status" value="1"/>
</dbReference>
<proteinExistence type="predicted"/>
<gene>
    <name evidence="2" type="ORF">MESINF_0123</name>
</gene>